<reference evidence="2 3" key="1">
    <citation type="submission" date="2020-11" db="EMBL/GenBank/DDBJ databases">
        <title>Fusibacter basophilias sp. nov.</title>
        <authorList>
            <person name="Qiu D."/>
        </authorList>
    </citation>
    <scope>NUCLEOTIDE SEQUENCE [LARGE SCALE GENOMIC DNA]</scope>
    <source>
        <strain evidence="2 3">Q10-2</strain>
    </source>
</reference>
<organism evidence="2 3">
    <name type="scientific">Fusibacter ferrireducens</name>
    <dbReference type="NCBI Taxonomy" id="2785058"/>
    <lineage>
        <taxon>Bacteria</taxon>
        <taxon>Bacillati</taxon>
        <taxon>Bacillota</taxon>
        <taxon>Clostridia</taxon>
        <taxon>Eubacteriales</taxon>
        <taxon>Eubacteriales Family XII. Incertae Sedis</taxon>
        <taxon>Fusibacter</taxon>
    </lineage>
</organism>
<dbReference type="PROSITE" id="PS51186">
    <property type="entry name" value="GNAT"/>
    <property type="match status" value="1"/>
</dbReference>
<accession>A0ABR9ZN54</accession>
<evidence type="ECO:0000259" key="1">
    <source>
        <dbReference type="PROSITE" id="PS51186"/>
    </source>
</evidence>
<dbReference type="InterPro" id="IPR000182">
    <property type="entry name" value="GNAT_dom"/>
</dbReference>
<dbReference type="SUPFAM" id="SSF55729">
    <property type="entry name" value="Acyl-CoA N-acyltransferases (Nat)"/>
    <property type="match status" value="1"/>
</dbReference>
<gene>
    <name evidence="2" type="ORF">ISU02_02140</name>
</gene>
<dbReference type="EMBL" id="JADKNH010000001">
    <property type="protein sequence ID" value="MBF4691895.1"/>
    <property type="molecule type" value="Genomic_DNA"/>
</dbReference>
<comment type="caution">
    <text evidence="2">The sequence shown here is derived from an EMBL/GenBank/DDBJ whole genome shotgun (WGS) entry which is preliminary data.</text>
</comment>
<dbReference type="PANTHER" id="PTHR31143:SF2">
    <property type="entry name" value="FR47-LIKE DOMAIN-CONTAINING PROTEIN-RELATED"/>
    <property type="match status" value="1"/>
</dbReference>
<dbReference type="InterPro" id="IPR016181">
    <property type="entry name" value="Acyl_CoA_acyltransferase"/>
</dbReference>
<dbReference type="RefSeq" id="WP_194700125.1">
    <property type="nucleotide sequence ID" value="NZ_JADKNH010000001.1"/>
</dbReference>
<dbReference type="PANTHER" id="PTHR31143">
    <property type="match status" value="1"/>
</dbReference>
<name>A0ABR9ZN54_9FIRM</name>
<dbReference type="Proteomes" id="UP000614200">
    <property type="component" value="Unassembled WGS sequence"/>
</dbReference>
<proteinExistence type="predicted"/>
<feature type="domain" description="N-acetyltransferase" evidence="1">
    <location>
        <begin position="95"/>
        <end position="224"/>
    </location>
</feature>
<protein>
    <submittedName>
        <fullName evidence="2">GNAT family N-acetyltransferase</fullName>
    </submittedName>
</protein>
<dbReference type="Pfam" id="PF00583">
    <property type="entry name" value="Acetyltransf_1"/>
    <property type="match status" value="1"/>
</dbReference>
<sequence length="224" mass="25760">MSNSKTKGWLWTSDSVQKTSIDALIRFLDEHLKSEHEITLISKPTLINTLKSHFMDQNLINVVDKMSMLTYDCIQTTFQKKVEGTLEKPSLDDLMIIASFFKGFMKDCFDYDRTMAQMEDTARHFISADDFYVWKNQGEIVCMGNIAHRSERHVRLNEIYTPPLHRKKGYAGALVNALCKQIIEKGKIPMFYTDKSVQASNKAYSNVGFKLKGQVDEIQISLLE</sequence>
<dbReference type="Gene3D" id="3.40.630.30">
    <property type="match status" value="1"/>
</dbReference>
<dbReference type="CDD" id="cd04301">
    <property type="entry name" value="NAT_SF"/>
    <property type="match status" value="1"/>
</dbReference>
<keyword evidence="3" id="KW-1185">Reference proteome</keyword>
<dbReference type="InterPro" id="IPR027365">
    <property type="entry name" value="GNAT_acetyltra_YdfB-like"/>
</dbReference>
<evidence type="ECO:0000313" key="2">
    <source>
        <dbReference type="EMBL" id="MBF4691895.1"/>
    </source>
</evidence>
<evidence type="ECO:0000313" key="3">
    <source>
        <dbReference type="Proteomes" id="UP000614200"/>
    </source>
</evidence>